<evidence type="ECO:0000256" key="1">
    <source>
        <dbReference type="ARBA" id="ARBA00004123"/>
    </source>
</evidence>
<feature type="region of interest" description="Disordered" evidence="8">
    <location>
        <begin position="1229"/>
        <end position="1278"/>
    </location>
</feature>
<gene>
    <name evidence="12" type="primary">PARPA_00872.1 scaffold 1159</name>
</gene>
<dbReference type="Gene3D" id="2.40.50.40">
    <property type="match status" value="1"/>
</dbReference>
<dbReference type="SUPFAM" id="SSF54160">
    <property type="entry name" value="Chromo domain-like"/>
    <property type="match status" value="1"/>
</dbReference>
<dbReference type="InterPro" id="IPR000330">
    <property type="entry name" value="SNF2_N"/>
</dbReference>
<keyword evidence="2" id="KW-0677">Repeat</keyword>
<evidence type="ECO:0000256" key="8">
    <source>
        <dbReference type="SAM" id="MobiDB-lite"/>
    </source>
</evidence>
<dbReference type="SMART" id="SM00490">
    <property type="entry name" value="HELICc"/>
    <property type="match status" value="1"/>
</dbReference>
<evidence type="ECO:0000313" key="13">
    <source>
        <dbReference type="Proteomes" id="UP000054107"/>
    </source>
</evidence>
<keyword evidence="3" id="KW-0547">Nucleotide-binding</keyword>
<dbReference type="EMBL" id="LN719301">
    <property type="protein sequence ID" value="CEP07576.1"/>
    <property type="molecule type" value="Genomic_DNA"/>
</dbReference>
<keyword evidence="7" id="KW-0175">Coiled coil</keyword>
<evidence type="ECO:0000256" key="6">
    <source>
        <dbReference type="ARBA" id="ARBA00023242"/>
    </source>
</evidence>
<dbReference type="InterPro" id="IPR049730">
    <property type="entry name" value="SNF2/RAD54-like_C"/>
</dbReference>
<feature type="compositionally biased region" description="Basic and acidic residues" evidence="8">
    <location>
        <begin position="1328"/>
        <end position="1337"/>
    </location>
</feature>
<feature type="domain" description="Helicase C-terminal" evidence="11">
    <location>
        <begin position="972"/>
        <end position="1135"/>
    </location>
</feature>
<feature type="coiled-coil region" evidence="7">
    <location>
        <begin position="1114"/>
        <end position="1141"/>
    </location>
</feature>
<keyword evidence="5" id="KW-0067">ATP-binding</keyword>
<feature type="compositionally biased region" description="Polar residues" evidence="8">
    <location>
        <begin position="1314"/>
        <end position="1323"/>
    </location>
</feature>
<keyword evidence="4" id="KW-0378">Hydrolase</keyword>
<dbReference type="InterPro" id="IPR038718">
    <property type="entry name" value="SNF2-like_sf"/>
</dbReference>
<dbReference type="Pfam" id="PF00385">
    <property type="entry name" value="Chromo"/>
    <property type="match status" value="1"/>
</dbReference>
<accession>A0A0B7MNZ6</accession>
<dbReference type="PROSITE" id="PS51192">
    <property type="entry name" value="HELICASE_ATP_BIND_1"/>
    <property type="match status" value="1"/>
</dbReference>
<feature type="compositionally biased region" description="Basic and acidic residues" evidence="8">
    <location>
        <begin position="1268"/>
        <end position="1278"/>
    </location>
</feature>
<dbReference type="GO" id="GO:0000785">
    <property type="term" value="C:chromatin"/>
    <property type="evidence" value="ECO:0007669"/>
    <property type="project" value="TreeGrafter"/>
</dbReference>
<evidence type="ECO:0000256" key="2">
    <source>
        <dbReference type="ARBA" id="ARBA00022737"/>
    </source>
</evidence>
<sequence length="1687" mass="193283">MHSILNHYSIGLVANSLLLSKVYHELRVVPASPTIESRAMAVKKVVREYLVSLRPDVARSTLRLTRKFGGVGLRPPSASDFSATWLPDFGIVDSVTRHLAWPARIRQVFYAVSKDSSPVTLVFPPIMDMGLLKSLMGNTSVKRDWTRNLLINVPSQKPRQILKEKFRPIQLKEDPWIFQPSIKKILKSSASTIGTLDYTVKFKDGQIKKVPSKELKLKYSTLIRQFEALNPKNSSTRLPRSTRSTTTKTTAKAAATTTKATQTRNYNRRLILEDDDDSDEYLDELDSDSEMSSEHVSESSDESTSSNRQTSRGRLLVKPRLFQSEFYPTDQQEERLPKKPTSVYVKPYTDDLFLKYHSEYCLRCYKTGFASVNATPSGHVDIGLQARRMRLLLCETCSVAMHNNCVSYHKQIDKATENLKCPKCVRGANCSHCETSILKKRGTAITPFRCVTCNTSYHHDCIIPGTSSELREKMKAADMVDVYRNGQCMECATFLKDRKPQTVAAERKVDGRLEYFVKWKDLSYRHANWVSAKWIANYSPTLHRGYIKRKEKEGIVSLSEDIVCIDRILDVVWADKAQKKAEKVLAVFKDTEYADAVWDEPPPKDDERLYEDYENALNRYIQASKVTPPKNMRSLIANVRSAATSESYDSREMKAQPDFIKGGTLMKHQIEALNWLIYQWEKSQPCILADDMGLGKTIQIISFLYYLYRKFVIYPFLIVVPNSTATNWVREFNKWAPELIVAPYFGLAPARKLALDNEIFDSRGQIKCHVVIATYESSCETSRLHDVFWPVLIVDESQRLKNDESLLFKTLARLKVDHIVLLTGTPLQNRLRELFNIMHFIRPNEFQGNEADHYEEMTKPQIEELHSRLKPYFLRRTKQEVLKKLPPKYELIVPVSMTPLQKEVYKLCLSKEIVETLTEATGTKRQKGLSNIFANLRKTLNHPYLLAGVELEQPTAEDVQKSMIEACGKLKLFHQMLPKILEQGHRILLFSTMTRNLDIIEDYLDYELVKYVRIDGSTKETNRVKAIDAFNAPNSKISIFLLSTRAGGVGINLATADTVIIWDSDFNPYADLQAISRAHRIGQANMVIIYRLMTRFSVEEKVLQIGKKKMALEHVVVERMKAEEEEQIEDLESILKFGTEALFDNDDSKDIRYDENAIDNLLDREQYREAATELQIKEVEKLEGIEKDQNMNFSYAKVWRADGTTEDLEVSDTTAQNESDFWEKFLAEQQAQKEQKKREKREAELRMGRGGRKRTAVSYAESNTHKSTLAEKEDKPTADEEFVLYHESESEDEGIDENHAAQKTDAMAAKPLTFKTQTPQSMASAKKAKLENGEQRPPRRQRRTKKEIEAAIRALMTPEQQKEQLENMRRAHEAQAAQAAQVAQAAQTVQLQHHQTLHLTEWEWIIPSKYQEQLWNTIVLPGILDVINIYKVQHPTTLNAPTRQYVDQKNARLIQMWQEVHRFSKENMDQEYIQELKHGMPQLVATDRFHLKFAFYNEKFNNTLHQVIHGYLNFYENDVYYQIRNRELQLLITDPRMREEQLENLTQSHNEKRKELNMLASFATDTFNSYFEHKISLRPKPTFSSIAPAPAPDASSPAPVVSTSTVATPAPVVSPSTMATPALVVSPSSLATPAPATINAAALNSPSIVNQNQQQQQQQQQIPFLQEARPLNTAAPSIYNNNGSQFQ</sequence>
<dbReference type="Pfam" id="PF23615">
    <property type="entry name" value="Chromo_MIT1"/>
    <property type="match status" value="1"/>
</dbReference>
<dbReference type="CDD" id="cd17919">
    <property type="entry name" value="DEXHc_Snf"/>
    <property type="match status" value="1"/>
</dbReference>
<dbReference type="SUPFAM" id="SSF52540">
    <property type="entry name" value="P-loop containing nucleoside triphosphate hydrolases"/>
    <property type="match status" value="2"/>
</dbReference>
<organism evidence="12 13">
    <name type="scientific">Parasitella parasitica</name>
    <dbReference type="NCBI Taxonomy" id="35722"/>
    <lineage>
        <taxon>Eukaryota</taxon>
        <taxon>Fungi</taxon>
        <taxon>Fungi incertae sedis</taxon>
        <taxon>Mucoromycota</taxon>
        <taxon>Mucoromycotina</taxon>
        <taxon>Mucoromycetes</taxon>
        <taxon>Mucorales</taxon>
        <taxon>Mucorineae</taxon>
        <taxon>Mucoraceae</taxon>
        <taxon>Parasitella</taxon>
    </lineage>
</organism>
<dbReference type="GO" id="GO:0005634">
    <property type="term" value="C:nucleus"/>
    <property type="evidence" value="ECO:0007669"/>
    <property type="project" value="UniProtKB-SubCell"/>
</dbReference>
<keyword evidence="13" id="KW-1185">Reference proteome</keyword>
<dbReference type="PANTHER" id="PTHR45623">
    <property type="entry name" value="CHROMODOMAIN-HELICASE-DNA-BINDING PROTEIN 3-RELATED-RELATED"/>
    <property type="match status" value="1"/>
</dbReference>
<dbReference type="InterPro" id="IPR014001">
    <property type="entry name" value="Helicase_ATP-bd"/>
</dbReference>
<proteinExistence type="predicted"/>
<dbReference type="Pfam" id="PF00176">
    <property type="entry name" value="SNF2-rel_dom"/>
    <property type="match status" value="1"/>
</dbReference>
<dbReference type="GO" id="GO:0140658">
    <property type="term" value="F:ATP-dependent chromatin remodeler activity"/>
    <property type="evidence" value="ECO:0007669"/>
    <property type="project" value="TreeGrafter"/>
</dbReference>
<evidence type="ECO:0000256" key="5">
    <source>
        <dbReference type="ARBA" id="ARBA00022840"/>
    </source>
</evidence>
<dbReference type="InterPro" id="IPR001650">
    <property type="entry name" value="Helicase_C-like"/>
</dbReference>
<keyword evidence="6" id="KW-0539">Nucleus</keyword>
<reference evidence="12 13" key="1">
    <citation type="submission" date="2014-09" db="EMBL/GenBank/DDBJ databases">
        <authorList>
            <person name="Ellenberger Sabrina"/>
        </authorList>
    </citation>
    <scope>NUCLEOTIDE SEQUENCE [LARGE SCALE GENOMIC DNA]</scope>
    <source>
        <strain evidence="12 13">CBS 412.66</strain>
    </source>
</reference>
<dbReference type="STRING" id="35722.A0A0B7MNZ6"/>
<dbReference type="GO" id="GO:0042393">
    <property type="term" value="F:histone binding"/>
    <property type="evidence" value="ECO:0007669"/>
    <property type="project" value="TreeGrafter"/>
</dbReference>
<feature type="compositionally biased region" description="Acidic residues" evidence="8">
    <location>
        <begin position="273"/>
        <end position="291"/>
    </location>
</feature>
<dbReference type="GO" id="GO:0016887">
    <property type="term" value="F:ATP hydrolysis activity"/>
    <property type="evidence" value="ECO:0007669"/>
    <property type="project" value="TreeGrafter"/>
</dbReference>
<dbReference type="SMART" id="SM00487">
    <property type="entry name" value="DEXDc"/>
    <property type="match status" value="1"/>
</dbReference>
<feature type="domain" description="Chromo" evidence="9">
    <location>
        <begin position="498"/>
        <end position="550"/>
    </location>
</feature>
<protein>
    <submittedName>
        <fullName evidence="12">Uncharacterized protein</fullName>
    </submittedName>
</protein>
<evidence type="ECO:0000256" key="4">
    <source>
        <dbReference type="ARBA" id="ARBA00022801"/>
    </source>
</evidence>
<dbReference type="GO" id="GO:0003677">
    <property type="term" value="F:DNA binding"/>
    <property type="evidence" value="ECO:0007669"/>
    <property type="project" value="TreeGrafter"/>
</dbReference>
<dbReference type="InterPro" id="IPR016197">
    <property type="entry name" value="Chromo-like_dom_sf"/>
</dbReference>
<feature type="compositionally biased region" description="Polar residues" evidence="8">
    <location>
        <begin position="231"/>
        <end position="244"/>
    </location>
</feature>
<dbReference type="Gene3D" id="3.40.50.300">
    <property type="entry name" value="P-loop containing nucleotide triphosphate hydrolases"/>
    <property type="match status" value="1"/>
</dbReference>
<feature type="region of interest" description="Disordered" evidence="8">
    <location>
        <begin position="230"/>
        <end position="314"/>
    </location>
</feature>
<dbReference type="InterPro" id="IPR023780">
    <property type="entry name" value="Chromo_domain"/>
</dbReference>
<name>A0A0B7MNZ6_9FUNG</name>
<comment type="subcellular location">
    <subcellularLocation>
        <location evidence="1">Nucleus</location>
    </subcellularLocation>
</comment>
<dbReference type="GO" id="GO:0003682">
    <property type="term" value="F:chromatin binding"/>
    <property type="evidence" value="ECO:0007669"/>
    <property type="project" value="TreeGrafter"/>
</dbReference>
<dbReference type="CDD" id="cd18793">
    <property type="entry name" value="SF2_C_SNF"/>
    <property type="match status" value="1"/>
</dbReference>
<feature type="region of interest" description="Disordered" evidence="8">
    <location>
        <begin position="1648"/>
        <end position="1687"/>
    </location>
</feature>
<feature type="compositionally biased region" description="Basic and acidic residues" evidence="8">
    <location>
        <begin position="1229"/>
        <end position="1247"/>
    </location>
</feature>
<dbReference type="GO" id="GO:0005524">
    <property type="term" value="F:ATP binding"/>
    <property type="evidence" value="ECO:0007669"/>
    <property type="project" value="UniProtKB-KW"/>
</dbReference>
<feature type="compositionally biased region" description="Low complexity" evidence="8">
    <location>
        <begin position="1648"/>
        <end position="1661"/>
    </location>
</feature>
<feature type="region of interest" description="Disordered" evidence="8">
    <location>
        <begin position="1312"/>
        <end position="1345"/>
    </location>
</feature>
<evidence type="ECO:0000256" key="7">
    <source>
        <dbReference type="SAM" id="Coils"/>
    </source>
</evidence>
<evidence type="ECO:0000313" key="12">
    <source>
        <dbReference type="EMBL" id="CEP07576.1"/>
    </source>
</evidence>
<dbReference type="PROSITE" id="PS50013">
    <property type="entry name" value="CHROMO_2"/>
    <property type="match status" value="1"/>
</dbReference>
<evidence type="ECO:0000259" key="10">
    <source>
        <dbReference type="PROSITE" id="PS51192"/>
    </source>
</evidence>
<dbReference type="SMART" id="SM00298">
    <property type="entry name" value="CHROMO"/>
    <property type="match status" value="1"/>
</dbReference>
<evidence type="ECO:0000259" key="9">
    <source>
        <dbReference type="PROSITE" id="PS50013"/>
    </source>
</evidence>
<evidence type="ECO:0000256" key="3">
    <source>
        <dbReference type="ARBA" id="ARBA00022741"/>
    </source>
</evidence>
<dbReference type="OrthoDB" id="5857104at2759"/>
<feature type="compositionally biased region" description="Polar residues" evidence="8">
    <location>
        <begin position="1674"/>
        <end position="1687"/>
    </location>
</feature>
<evidence type="ECO:0000259" key="11">
    <source>
        <dbReference type="PROSITE" id="PS51194"/>
    </source>
</evidence>
<dbReference type="InterPro" id="IPR027417">
    <property type="entry name" value="P-loop_NTPase"/>
</dbReference>
<dbReference type="Proteomes" id="UP000054107">
    <property type="component" value="Unassembled WGS sequence"/>
</dbReference>
<dbReference type="Pfam" id="PF00271">
    <property type="entry name" value="Helicase_C"/>
    <property type="match status" value="1"/>
</dbReference>
<feature type="domain" description="Helicase ATP-binding" evidence="10">
    <location>
        <begin position="677"/>
        <end position="844"/>
    </location>
</feature>
<feature type="compositionally biased region" description="Low complexity" evidence="8">
    <location>
        <begin position="245"/>
        <end position="261"/>
    </location>
</feature>
<dbReference type="InterPro" id="IPR000953">
    <property type="entry name" value="Chromo/chromo_shadow_dom"/>
</dbReference>
<dbReference type="InterPro" id="IPR056616">
    <property type="entry name" value="Chromo_MIT1"/>
</dbReference>
<dbReference type="PROSITE" id="PS51194">
    <property type="entry name" value="HELICASE_CTER"/>
    <property type="match status" value="1"/>
</dbReference>
<dbReference type="PANTHER" id="PTHR45623:SF17">
    <property type="entry name" value="CHROMODOMAIN-HELICASE-DNA-BINDING PROTEIN 3-RELATED"/>
    <property type="match status" value="1"/>
</dbReference>
<dbReference type="Gene3D" id="3.40.50.10810">
    <property type="entry name" value="Tandem AAA-ATPase domain"/>
    <property type="match status" value="1"/>
</dbReference>